<dbReference type="NCBIfam" id="NF033521">
    <property type="entry name" value="lasso_leader_L3"/>
    <property type="match status" value="1"/>
</dbReference>
<feature type="region of interest" description="Disordered" evidence="1">
    <location>
        <begin position="14"/>
        <end position="34"/>
    </location>
</feature>
<reference evidence="2 3" key="1">
    <citation type="submission" date="2023-07" db="EMBL/GenBank/DDBJ databases">
        <title>Genomic Encyclopedia of Type Strains, Phase IV (KMG-IV): sequencing the most valuable type-strain genomes for metagenomic binning, comparative biology and taxonomic classification.</title>
        <authorList>
            <person name="Goeker M."/>
        </authorList>
    </citation>
    <scope>NUCLEOTIDE SEQUENCE [LARGE SCALE GENOMIC DNA]</scope>
    <source>
        <strain evidence="2 3">DSM 46876</strain>
    </source>
</reference>
<organism evidence="2 3">
    <name type="scientific">Croceifilum oryzae</name>
    <dbReference type="NCBI Taxonomy" id="1553429"/>
    <lineage>
        <taxon>Bacteria</taxon>
        <taxon>Bacillati</taxon>
        <taxon>Bacillota</taxon>
        <taxon>Bacilli</taxon>
        <taxon>Bacillales</taxon>
        <taxon>Thermoactinomycetaceae</taxon>
        <taxon>Croceifilum</taxon>
    </lineage>
</organism>
<gene>
    <name evidence="2" type="ORF">J2Z48_002338</name>
</gene>
<accession>A0AAJ1TGP3</accession>
<protein>
    <recommendedName>
        <fullName evidence="4">Lasso RiPP family leader peptide-containing protein</fullName>
    </recommendedName>
</protein>
<keyword evidence="3" id="KW-1185">Reference proteome</keyword>
<dbReference type="AlphaFoldDB" id="A0AAJ1TGP3"/>
<dbReference type="EMBL" id="JAUSUV010000009">
    <property type="protein sequence ID" value="MDQ0418149.1"/>
    <property type="molecule type" value="Genomic_DNA"/>
</dbReference>
<evidence type="ECO:0000256" key="1">
    <source>
        <dbReference type="SAM" id="MobiDB-lite"/>
    </source>
</evidence>
<evidence type="ECO:0008006" key="4">
    <source>
        <dbReference type="Google" id="ProtNLM"/>
    </source>
</evidence>
<evidence type="ECO:0000313" key="2">
    <source>
        <dbReference type="EMBL" id="MDQ0418149.1"/>
    </source>
</evidence>
<evidence type="ECO:0000313" key="3">
    <source>
        <dbReference type="Proteomes" id="UP001238450"/>
    </source>
</evidence>
<dbReference type="Proteomes" id="UP001238450">
    <property type="component" value="Unassembled WGS sequence"/>
</dbReference>
<proteinExistence type="predicted"/>
<comment type="caution">
    <text evidence="2">The sequence shown here is derived from an EMBL/GenBank/DDBJ whole genome shotgun (WGS) entry which is preliminary data.</text>
</comment>
<name>A0AAJ1TGP3_9BACL</name>
<dbReference type="RefSeq" id="WP_307253659.1">
    <property type="nucleotide sequence ID" value="NZ_JAUSUV010000009.1"/>
</dbReference>
<sequence length="34" mass="3916">MEYQAPELIEIGSFEDMTLGSKNTDTADENSHRW</sequence>